<dbReference type="InterPro" id="IPR042460">
    <property type="entry name" value="DCN1-like_PONY"/>
</dbReference>
<evidence type="ECO:0000313" key="5">
    <source>
        <dbReference type="Proteomes" id="UP000054549"/>
    </source>
</evidence>
<dbReference type="GO" id="GO:0032182">
    <property type="term" value="F:ubiquitin-like protein binding"/>
    <property type="evidence" value="ECO:0007669"/>
    <property type="project" value="TreeGrafter"/>
</dbReference>
<feature type="region of interest" description="Disordered" evidence="2">
    <location>
        <begin position="16"/>
        <end position="36"/>
    </location>
</feature>
<name>A0A0C2TN08_AMAMK</name>
<evidence type="ECO:0000256" key="1">
    <source>
        <dbReference type="RuleBase" id="RU410713"/>
    </source>
</evidence>
<evidence type="ECO:0000313" key="4">
    <source>
        <dbReference type="EMBL" id="KIL68549.1"/>
    </source>
</evidence>
<dbReference type="GO" id="GO:0045116">
    <property type="term" value="P:protein neddylation"/>
    <property type="evidence" value="ECO:0007669"/>
    <property type="project" value="TreeGrafter"/>
</dbReference>
<comment type="function">
    <text evidence="1">Neddylation of cullins play an essential role in the regulation of SCF-type complexes activity.</text>
</comment>
<dbReference type="FunFam" id="1.10.238.200:FF:000003">
    <property type="entry name" value="DCN1-like protein 3"/>
    <property type="match status" value="1"/>
</dbReference>
<dbReference type="GO" id="GO:0031624">
    <property type="term" value="F:ubiquitin conjugating enzyme binding"/>
    <property type="evidence" value="ECO:0007669"/>
    <property type="project" value="TreeGrafter"/>
</dbReference>
<evidence type="ECO:0000256" key="2">
    <source>
        <dbReference type="SAM" id="MobiDB-lite"/>
    </source>
</evidence>
<dbReference type="Proteomes" id="UP000054549">
    <property type="component" value="Unassembled WGS sequence"/>
</dbReference>
<proteinExistence type="predicted"/>
<dbReference type="GO" id="GO:0005886">
    <property type="term" value="C:plasma membrane"/>
    <property type="evidence" value="ECO:0007669"/>
    <property type="project" value="UniProtKB-ARBA"/>
</dbReference>
<dbReference type="PANTHER" id="PTHR12281">
    <property type="entry name" value="RP42 RELATED"/>
    <property type="match status" value="1"/>
</dbReference>
<feature type="domain" description="DCUN1" evidence="3">
    <location>
        <begin position="50"/>
        <end position="271"/>
    </location>
</feature>
<evidence type="ECO:0000259" key="3">
    <source>
        <dbReference type="PROSITE" id="PS51229"/>
    </source>
</evidence>
<dbReference type="HOGENOM" id="CLU_047042_3_1_1"/>
<dbReference type="OrthoDB" id="27198at2759"/>
<dbReference type="PANTHER" id="PTHR12281:SF12">
    <property type="entry name" value="DEFECTIVE IN CULLIN NEDDYLATION PROTEIN"/>
    <property type="match status" value="1"/>
</dbReference>
<dbReference type="Gene3D" id="1.10.238.200">
    <property type="entry name" value="Cullin, PONY binding domain"/>
    <property type="match status" value="1"/>
</dbReference>
<keyword evidence="5" id="KW-1185">Reference proteome</keyword>
<dbReference type="Pfam" id="PF03556">
    <property type="entry name" value="Cullin_binding"/>
    <property type="match status" value="1"/>
</dbReference>
<dbReference type="EMBL" id="KN818228">
    <property type="protein sequence ID" value="KIL68549.1"/>
    <property type="molecule type" value="Genomic_DNA"/>
</dbReference>
<reference evidence="4 5" key="1">
    <citation type="submission" date="2014-04" db="EMBL/GenBank/DDBJ databases">
        <title>Evolutionary Origins and Diversification of the Mycorrhizal Mutualists.</title>
        <authorList>
            <consortium name="DOE Joint Genome Institute"/>
            <consortium name="Mycorrhizal Genomics Consortium"/>
            <person name="Kohler A."/>
            <person name="Kuo A."/>
            <person name="Nagy L.G."/>
            <person name="Floudas D."/>
            <person name="Copeland A."/>
            <person name="Barry K.W."/>
            <person name="Cichocki N."/>
            <person name="Veneault-Fourrey C."/>
            <person name="LaButti K."/>
            <person name="Lindquist E.A."/>
            <person name="Lipzen A."/>
            <person name="Lundell T."/>
            <person name="Morin E."/>
            <person name="Murat C."/>
            <person name="Riley R."/>
            <person name="Ohm R."/>
            <person name="Sun H."/>
            <person name="Tunlid A."/>
            <person name="Henrissat B."/>
            <person name="Grigoriev I.V."/>
            <person name="Hibbett D.S."/>
            <person name="Martin F."/>
        </authorList>
    </citation>
    <scope>NUCLEOTIDE SEQUENCE [LARGE SCALE GENOMIC DNA]</scope>
    <source>
        <strain evidence="4 5">Koide BX008</strain>
    </source>
</reference>
<accession>A0A0C2TN08</accession>
<dbReference type="InterPro" id="IPR014764">
    <property type="entry name" value="DCN-prot"/>
</dbReference>
<sequence length="276" mass="31350">MPCFSFCFPSHIKHLHSDGDSDTGKQEPEKENEARALKSHNPTVLSVTKYDPKQALALFMRYADSDNPDLIGPEGFEMLCNDAQILMDGAMALILSWQLDAQEMAKLTKDAWTKATSVLKVSSLPQLNVVVRDINDLLILRRPPLQRSGNKNVKESNEPYSRTRYWSYAEDSKKAFQELYTFSFSLAKPQPSRNIDMETAVALWSVLLVPVYPLMSEVLTFITEKATFKAANKDLWNMMLEFCQTVDTNLQGYDSDSAWPTLLDDFVTWKKSKQAS</sequence>
<dbReference type="GO" id="GO:0097602">
    <property type="term" value="F:cullin family protein binding"/>
    <property type="evidence" value="ECO:0007669"/>
    <property type="project" value="TreeGrafter"/>
</dbReference>
<protein>
    <recommendedName>
        <fullName evidence="1">Defective in cullin neddylation protein</fullName>
    </recommendedName>
</protein>
<dbReference type="AlphaFoldDB" id="A0A0C2TN08"/>
<gene>
    <name evidence="4" type="ORF">M378DRAFT_158359</name>
</gene>
<dbReference type="STRING" id="946122.A0A0C2TN08"/>
<dbReference type="GO" id="GO:0000151">
    <property type="term" value="C:ubiquitin ligase complex"/>
    <property type="evidence" value="ECO:0007669"/>
    <property type="project" value="TreeGrafter"/>
</dbReference>
<dbReference type="InterPro" id="IPR005176">
    <property type="entry name" value="PONY_dom"/>
</dbReference>
<dbReference type="Gene3D" id="1.10.238.10">
    <property type="entry name" value="EF-hand"/>
    <property type="match status" value="1"/>
</dbReference>
<dbReference type="FunCoup" id="A0A0C2TN08">
    <property type="interactions" value="169"/>
</dbReference>
<dbReference type="InParanoid" id="A0A0C2TN08"/>
<organism evidence="4 5">
    <name type="scientific">Amanita muscaria (strain Koide BX008)</name>
    <dbReference type="NCBI Taxonomy" id="946122"/>
    <lineage>
        <taxon>Eukaryota</taxon>
        <taxon>Fungi</taxon>
        <taxon>Dikarya</taxon>
        <taxon>Basidiomycota</taxon>
        <taxon>Agaricomycotina</taxon>
        <taxon>Agaricomycetes</taxon>
        <taxon>Agaricomycetidae</taxon>
        <taxon>Agaricales</taxon>
        <taxon>Pluteineae</taxon>
        <taxon>Amanitaceae</taxon>
        <taxon>Amanita</taxon>
    </lineage>
</organism>
<dbReference type="PROSITE" id="PS51229">
    <property type="entry name" value="DCUN1"/>
    <property type="match status" value="1"/>
</dbReference>